<keyword evidence="19" id="KW-1185">Reference proteome</keyword>
<dbReference type="Gene3D" id="1.10.1040.50">
    <property type="match status" value="1"/>
</dbReference>
<keyword evidence="6" id="KW-0442">Lipid degradation</keyword>
<dbReference type="Pfam" id="PF02737">
    <property type="entry name" value="3HCDH_N"/>
    <property type="match status" value="1"/>
</dbReference>
<evidence type="ECO:0000256" key="10">
    <source>
        <dbReference type="ARBA" id="ARBA00023140"/>
    </source>
</evidence>
<accession>A0ABV2B215</accession>
<evidence type="ECO:0000256" key="9">
    <source>
        <dbReference type="ARBA" id="ARBA00023098"/>
    </source>
</evidence>
<evidence type="ECO:0000313" key="19">
    <source>
        <dbReference type="Proteomes" id="UP001460888"/>
    </source>
</evidence>
<dbReference type="SUPFAM" id="SSF48179">
    <property type="entry name" value="6-phosphogluconate dehydrogenase C-terminal domain-like"/>
    <property type="match status" value="2"/>
</dbReference>
<dbReference type="PROSITE" id="PS00166">
    <property type="entry name" value="ENOYL_COA_HYDRATASE"/>
    <property type="match status" value="1"/>
</dbReference>
<keyword evidence="8" id="KW-0520">NAD</keyword>
<evidence type="ECO:0000256" key="8">
    <source>
        <dbReference type="ARBA" id="ARBA00023027"/>
    </source>
</evidence>
<comment type="pathway">
    <text evidence="2">Lipid metabolism; fatty acid beta-oxidation.</text>
</comment>
<evidence type="ECO:0000256" key="14">
    <source>
        <dbReference type="ARBA" id="ARBA00049556"/>
    </source>
</evidence>
<protein>
    <submittedName>
        <fullName evidence="18">NAD-binding 3-hydroxyacyl-CoA dehydrogenase</fullName>
    </submittedName>
</protein>
<evidence type="ECO:0000256" key="12">
    <source>
        <dbReference type="ARBA" id="ARBA00023239"/>
    </source>
</evidence>
<keyword evidence="13" id="KW-0511">Multifunctional enzyme</keyword>
<dbReference type="Proteomes" id="UP001460888">
    <property type="component" value="Unassembled WGS sequence"/>
</dbReference>
<evidence type="ECO:0000256" key="13">
    <source>
        <dbReference type="ARBA" id="ARBA00023268"/>
    </source>
</evidence>
<comment type="caution">
    <text evidence="18">The sequence shown here is derived from an EMBL/GenBank/DDBJ whole genome shotgun (WGS) entry which is preliminary data.</text>
</comment>
<evidence type="ECO:0000313" key="18">
    <source>
        <dbReference type="EMBL" id="MES1929932.1"/>
    </source>
</evidence>
<keyword evidence="7" id="KW-0560">Oxidoreductase</keyword>
<keyword evidence="10" id="KW-0576">Peroxisome</keyword>
<evidence type="ECO:0000256" key="1">
    <source>
        <dbReference type="ARBA" id="ARBA00004275"/>
    </source>
</evidence>
<dbReference type="SUPFAM" id="SSF51735">
    <property type="entry name" value="NAD(P)-binding Rossmann-fold domains"/>
    <property type="match status" value="1"/>
</dbReference>
<dbReference type="InterPro" id="IPR029045">
    <property type="entry name" value="ClpP/crotonase-like_dom_sf"/>
</dbReference>
<comment type="similarity">
    <text evidence="15">Belongs to the enoyl-CoA hydratase/isomerase family.</text>
</comment>
<dbReference type="InterPro" id="IPR008927">
    <property type="entry name" value="6-PGluconate_DH-like_C_sf"/>
</dbReference>
<feature type="domain" description="3-hydroxyacyl-CoA dehydrogenase C-terminal" evidence="16">
    <location>
        <begin position="605"/>
        <end position="691"/>
    </location>
</feature>
<dbReference type="InterPro" id="IPR006108">
    <property type="entry name" value="3HC_DH_C"/>
</dbReference>
<evidence type="ECO:0000256" key="15">
    <source>
        <dbReference type="RuleBase" id="RU003707"/>
    </source>
</evidence>
<comment type="catalytic activity">
    <reaction evidence="14">
        <text>a (3S)-3-hydroxyacyl-CoA + NAD(+) = a 3-oxoacyl-CoA + NADH + H(+)</text>
        <dbReference type="Rhea" id="RHEA:22432"/>
        <dbReference type="ChEBI" id="CHEBI:15378"/>
        <dbReference type="ChEBI" id="CHEBI:57318"/>
        <dbReference type="ChEBI" id="CHEBI:57540"/>
        <dbReference type="ChEBI" id="CHEBI:57945"/>
        <dbReference type="ChEBI" id="CHEBI:90726"/>
        <dbReference type="EC" id="1.1.1.35"/>
    </reaction>
</comment>
<comment type="subcellular location">
    <subcellularLocation>
        <location evidence="1">Peroxisome</location>
    </subcellularLocation>
</comment>
<keyword evidence="9" id="KW-0443">Lipid metabolism</keyword>
<evidence type="ECO:0000256" key="3">
    <source>
        <dbReference type="ARBA" id="ARBA00008750"/>
    </source>
</evidence>
<dbReference type="SUPFAM" id="SSF52096">
    <property type="entry name" value="ClpP/crotonase"/>
    <property type="match status" value="1"/>
</dbReference>
<dbReference type="InterPro" id="IPR001753">
    <property type="entry name" value="Enoyl-CoA_hydra/iso"/>
</dbReference>
<dbReference type="RefSeq" id="WP_353111635.1">
    <property type="nucleotide sequence ID" value="NZ_APND01000003.1"/>
</dbReference>
<evidence type="ECO:0000256" key="11">
    <source>
        <dbReference type="ARBA" id="ARBA00023235"/>
    </source>
</evidence>
<dbReference type="PANTHER" id="PTHR23309">
    <property type="entry name" value="3-HYDROXYACYL-COA DEHYROGENASE"/>
    <property type="match status" value="1"/>
</dbReference>
<keyword evidence="11" id="KW-0413">Isomerase</keyword>
<evidence type="ECO:0000259" key="17">
    <source>
        <dbReference type="Pfam" id="PF02737"/>
    </source>
</evidence>
<evidence type="ECO:0000256" key="7">
    <source>
        <dbReference type="ARBA" id="ARBA00023002"/>
    </source>
</evidence>
<name>A0ABV2B215_9GAMM</name>
<feature type="domain" description="3-hydroxyacyl-CoA dehydrogenase C-terminal" evidence="16">
    <location>
        <begin position="476"/>
        <end position="569"/>
    </location>
</feature>
<reference evidence="18 19" key="1">
    <citation type="submission" date="2013-03" db="EMBL/GenBank/DDBJ databases">
        <title>Salinisphaera dokdonensis CL-ES53 Genome Sequencing.</title>
        <authorList>
            <person name="Li C."/>
            <person name="Lai Q."/>
            <person name="Shao Z."/>
        </authorList>
    </citation>
    <scope>NUCLEOTIDE SEQUENCE [LARGE SCALE GENOMIC DNA]</scope>
    <source>
        <strain evidence="18 19">CL-ES53</strain>
    </source>
</reference>
<comment type="subunit">
    <text evidence="4">Monomer.</text>
</comment>
<proteinExistence type="inferred from homology"/>
<dbReference type="InterPro" id="IPR006176">
    <property type="entry name" value="3-OHacyl-CoA_DH_NAD-bd"/>
</dbReference>
<dbReference type="InterPro" id="IPR036291">
    <property type="entry name" value="NAD(P)-bd_dom_sf"/>
</dbReference>
<dbReference type="PANTHER" id="PTHR23309:SF49">
    <property type="entry name" value="PEROXISOMAL BIFUNCTIONAL ENZYME"/>
    <property type="match status" value="1"/>
</dbReference>
<keyword evidence="12" id="KW-0456">Lyase</keyword>
<dbReference type="Gene3D" id="3.90.226.10">
    <property type="entry name" value="2-enoyl-CoA Hydratase, Chain A, domain 1"/>
    <property type="match status" value="1"/>
</dbReference>
<dbReference type="Pfam" id="PF00378">
    <property type="entry name" value="ECH_1"/>
    <property type="match status" value="1"/>
</dbReference>
<evidence type="ECO:0000256" key="6">
    <source>
        <dbReference type="ARBA" id="ARBA00022963"/>
    </source>
</evidence>
<dbReference type="EMBL" id="APND01000003">
    <property type="protein sequence ID" value="MES1929932.1"/>
    <property type="molecule type" value="Genomic_DNA"/>
</dbReference>
<evidence type="ECO:0000259" key="16">
    <source>
        <dbReference type="Pfam" id="PF00725"/>
    </source>
</evidence>
<comment type="similarity">
    <text evidence="3">In the N-terminal section; belongs to the enoyl-CoA hydratase/isomerase family.</text>
</comment>
<sequence>MSEVVSYERDGDVGVITVDNPPVNALGHAVRQGIVDALDKGIADDGAKALLIIGGGRTFPAGADIREFGKPPQEPGLPDVVQTLEDSEKLLVAAVHGTALGGGMEITLGCDYRVALDSAKMGLPEVNLGLLPGAGGTQRLPRLIGAKAAMQAIVEGKPMKAAQLEKMGVVDHVVSGDLKAEAIAYAEKLIADNAPRRKVSELPVEKESDDVFSEFEKSIARKKRGFLAPFHCIKAVQAAATESSFEAGMKRERELFTELLNSPESAAQRHVFFAEREVGKVPGISKETPKREIKQVGIIGAGTMGGGIAMNFLSAGIPVKMLEMKQEALDKGVALIRKNYEATAKKGRITSEQVEQCMSLVSTSLSYDDLSDVDLVIEAVFENMKVKKTVFGELDRVCKDGAILATNTSTLDVNEIAQSTKRPQDVIGMHFFSPANVMKLLENVRGEATSDEVIATVMDLSKRIGKVGVLVGVCNGFVGNRILHKRQAQAVQLVNEGATPSQVDKVLFDFGLPMGPFAMADLAGLDVGWRIREGLREDDPANAPERDWMDALAEQERWGQKTGGGVFDYAEGDRTPRPSDTAMAEIEKYRKEKGIETRDVSDQEILERCLYVMVNEGAKILEEGIAMRPLDVDIVWIYGYGFPVYRGGLMFWADQVGLDAIHAKVKQFHDESGDAAWAPSPLLEKLASEGRKFGDL</sequence>
<keyword evidence="5" id="KW-0276">Fatty acid metabolism</keyword>
<evidence type="ECO:0000256" key="2">
    <source>
        <dbReference type="ARBA" id="ARBA00005005"/>
    </source>
</evidence>
<dbReference type="CDD" id="cd06558">
    <property type="entry name" value="crotonase-like"/>
    <property type="match status" value="1"/>
</dbReference>
<dbReference type="Gene3D" id="3.40.50.720">
    <property type="entry name" value="NAD(P)-binding Rossmann-like Domain"/>
    <property type="match status" value="1"/>
</dbReference>
<feature type="domain" description="3-hydroxyacyl-CoA dehydrogenase NAD binding" evidence="17">
    <location>
        <begin position="295"/>
        <end position="471"/>
    </location>
</feature>
<evidence type="ECO:0000256" key="4">
    <source>
        <dbReference type="ARBA" id="ARBA00011245"/>
    </source>
</evidence>
<organism evidence="18 19">
    <name type="scientific">Salinisphaera dokdonensis CL-ES53</name>
    <dbReference type="NCBI Taxonomy" id="1304272"/>
    <lineage>
        <taxon>Bacteria</taxon>
        <taxon>Pseudomonadati</taxon>
        <taxon>Pseudomonadota</taxon>
        <taxon>Gammaproteobacteria</taxon>
        <taxon>Salinisphaerales</taxon>
        <taxon>Salinisphaeraceae</taxon>
        <taxon>Salinisphaera</taxon>
    </lineage>
</organism>
<evidence type="ECO:0000256" key="5">
    <source>
        <dbReference type="ARBA" id="ARBA00022832"/>
    </source>
</evidence>
<dbReference type="Pfam" id="PF00725">
    <property type="entry name" value="3HCDH"/>
    <property type="match status" value="2"/>
</dbReference>
<dbReference type="InterPro" id="IPR018376">
    <property type="entry name" value="Enoyl-CoA_hyd/isom_CS"/>
</dbReference>
<gene>
    <name evidence="18" type="ORF">SADO_11769</name>
</gene>